<dbReference type="EMBL" id="JBJDOT010000007">
    <property type="protein sequence ID" value="MFK3863686.1"/>
    <property type="molecule type" value="Genomic_DNA"/>
</dbReference>
<accession>A0ABW8KV55</accession>
<name>A0ABW8KV55_9GAMM</name>
<dbReference type="RefSeq" id="WP_404675094.1">
    <property type="nucleotide sequence ID" value="NZ_JBJDOT010000007.1"/>
</dbReference>
<organism evidence="1 2">
    <name type="scientific">Pseudoalteromonas rhizosphaerae</name>
    <dbReference type="NCBI Taxonomy" id="2518973"/>
    <lineage>
        <taxon>Bacteria</taxon>
        <taxon>Pseudomonadati</taxon>
        <taxon>Pseudomonadota</taxon>
        <taxon>Gammaproteobacteria</taxon>
        <taxon>Alteromonadales</taxon>
        <taxon>Pseudoalteromonadaceae</taxon>
        <taxon>Pseudoalteromonas</taxon>
    </lineage>
</organism>
<evidence type="ECO:0000313" key="2">
    <source>
        <dbReference type="Proteomes" id="UP001620262"/>
    </source>
</evidence>
<proteinExistence type="predicted"/>
<keyword evidence="2" id="KW-1185">Reference proteome</keyword>
<reference evidence="1 2" key="1">
    <citation type="submission" date="2024-11" db="EMBL/GenBank/DDBJ databases">
        <title>The Natural Products Discovery Center: Release of the First 8490 Sequenced Strains for Exploring Actinobacteria Biosynthetic Diversity.</title>
        <authorList>
            <person name="Kalkreuter E."/>
            <person name="Kautsar S.A."/>
            <person name="Yang D."/>
            <person name="Bader C.D."/>
            <person name="Teijaro C.N."/>
            <person name="Fluegel L."/>
            <person name="Davis C.M."/>
            <person name="Simpson J.R."/>
            <person name="Lauterbach L."/>
            <person name="Steele A.D."/>
            <person name="Gui C."/>
            <person name="Meng S."/>
            <person name="Li G."/>
            <person name="Viehrig K."/>
            <person name="Ye F."/>
            <person name="Su P."/>
            <person name="Kiefer A.F."/>
            <person name="Nichols A."/>
            <person name="Cepeda A.J."/>
            <person name="Yan W."/>
            <person name="Fan B."/>
            <person name="Jiang Y."/>
            <person name="Adhikari A."/>
            <person name="Zheng C.-J."/>
            <person name="Schuster L."/>
            <person name="Cowan T.M."/>
            <person name="Smanski M.J."/>
            <person name="Chevrette M.G."/>
            <person name="De Carvalho L.P.S."/>
            <person name="Shen B."/>
        </authorList>
    </citation>
    <scope>NUCLEOTIDE SEQUENCE [LARGE SCALE GENOMIC DNA]</scope>
    <source>
        <strain evidence="1 2">NPDC078403</strain>
    </source>
</reference>
<dbReference type="Proteomes" id="UP001620262">
    <property type="component" value="Unassembled WGS sequence"/>
</dbReference>
<protein>
    <submittedName>
        <fullName evidence="1">Uncharacterized protein</fullName>
    </submittedName>
</protein>
<evidence type="ECO:0000313" key="1">
    <source>
        <dbReference type="EMBL" id="MFK3863686.1"/>
    </source>
</evidence>
<sequence length="58" mass="6601">MFTIIELRIIRASVKASQDSLLHKLQLLDPQSDEAIEIINDLVLYESIIDTLSENAEM</sequence>
<comment type="caution">
    <text evidence="1">The sequence shown here is derived from an EMBL/GenBank/DDBJ whole genome shotgun (WGS) entry which is preliminary data.</text>
</comment>
<gene>
    <name evidence="1" type="ORF">ACI2JU_07350</name>
</gene>